<evidence type="ECO:0000313" key="2">
    <source>
        <dbReference type="EMBL" id="WBO24428.1"/>
    </source>
</evidence>
<keyword evidence="3" id="KW-1185">Reference proteome</keyword>
<evidence type="ECO:0000313" key="3">
    <source>
        <dbReference type="Proteomes" id="UP001210865"/>
    </source>
</evidence>
<sequence>MTNTPKHDDPHKIEKMTGSKEGGTDMPPGEDGGEDEGGVPTEGDEDGVHEDQKPAKN</sequence>
<dbReference type="RefSeq" id="WP_270079050.1">
    <property type="nucleotide sequence ID" value="NZ_CP115174.1"/>
</dbReference>
<proteinExistence type="predicted"/>
<feature type="compositionally biased region" description="Basic and acidic residues" evidence="1">
    <location>
        <begin position="1"/>
        <end position="18"/>
    </location>
</feature>
<dbReference type="Proteomes" id="UP001210865">
    <property type="component" value="Chromosome"/>
</dbReference>
<gene>
    <name evidence="2" type="ORF">PBT88_10160</name>
</gene>
<protein>
    <submittedName>
        <fullName evidence="2">Uncharacterized protein</fullName>
    </submittedName>
</protein>
<feature type="compositionally biased region" description="Acidic residues" evidence="1">
    <location>
        <begin position="31"/>
        <end position="48"/>
    </location>
</feature>
<accession>A0ABY7NSE5</accession>
<organism evidence="2 3">
    <name type="scientific">Sphingomonas abietis</name>
    <dbReference type="NCBI Taxonomy" id="3012344"/>
    <lineage>
        <taxon>Bacteria</taxon>
        <taxon>Pseudomonadati</taxon>
        <taxon>Pseudomonadota</taxon>
        <taxon>Alphaproteobacteria</taxon>
        <taxon>Sphingomonadales</taxon>
        <taxon>Sphingomonadaceae</taxon>
        <taxon>Sphingomonas</taxon>
    </lineage>
</organism>
<feature type="region of interest" description="Disordered" evidence="1">
    <location>
        <begin position="1"/>
        <end position="57"/>
    </location>
</feature>
<reference evidence="2 3" key="1">
    <citation type="submission" date="2022-12" db="EMBL/GenBank/DDBJ databases">
        <title>Sphingomonas abieness sp. nov., an endophytic bacterium isolated from Abies koreana.</title>
        <authorList>
            <person name="Jiang L."/>
            <person name="Lee J."/>
        </authorList>
    </citation>
    <scope>NUCLEOTIDE SEQUENCE [LARGE SCALE GENOMIC DNA]</scope>
    <source>
        <strain evidence="3">PAMB 00755</strain>
    </source>
</reference>
<evidence type="ECO:0000256" key="1">
    <source>
        <dbReference type="SAM" id="MobiDB-lite"/>
    </source>
</evidence>
<dbReference type="EMBL" id="CP115174">
    <property type="protein sequence ID" value="WBO24428.1"/>
    <property type="molecule type" value="Genomic_DNA"/>
</dbReference>
<name>A0ABY7NSE5_9SPHN</name>